<organism evidence="1 2">
    <name type="scientific">Paramuricea clavata</name>
    <name type="common">Red gorgonian</name>
    <name type="synonym">Violescent sea-whip</name>
    <dbReference type="NCBI Taxonomy" id="317549"/>
    <lineage>
        <taxon>Eukaryota</taxon>
        <taxon>Metazoa</taxon>
        <taxon>Cnidaria</taxon>
        <taxon>Anthozoa</taxon>
        <taxon>Octocorallia</taxon>
        <taxon>Malacalcyonacea</taxon>
        <taxon>Plexauridae</taxon>
        <taxon>Paramuricea</taxon>
    </lineage>
</organism>
<dbReference type="AlphaFoldDB" id="A0A7D9DMY1"/>
<name>A0A7D9DMY1_PARCT</name>
<dbReference type="EMBL" id="CACRXK020001121">
    <property type="protein sequence ID" value="CAB3987108.1"/>
    <property type="molecule type" value="Genomic_DNA"/>
</dbReference>
<dbReference type="Proteomes" id="UP001152795">
    <property type="component" value="Unassembled WGS sequence"/>
</dbReference>
<evidence type="ECO:0000313" key="1">
    <source>
        <dbReference type="EMBL" id="CAB3987108.1"/>
    </source>
</evidence>
<keyword evidence="2" id="KW-1185">Reference proteome</keyword>
<gene>
    <name evidence="1" type="ORF">PACLA_8A011421</name>
</gene>
<comment type="caution">
    <text evidence="1">The sequence shown here is derived from an EMBL/GenBank/DDBJ whole genome shotgun (WGS) entry which is preliminary data.</text>
</comment>
<evidence type="ECO:0000313" key="2">
    <source>
        <dbReference type="Proteomes" id="UP001152795"/>
    </source>
</evidence>
<sequence length="52" mass="6031">MPDDVTLGRQLFEQNKLMGTLDEAFMGDDVQVDESLFQDMDDLDLDEEFDED</sequence>
<dbReference type="OrthoDB" id="277175at2759"/>
<accession>A0A7D9DMY1</accession>
<proteinExistence type="predicted"/>
<protein>
    <submittedName>
        <fullName evidence="1">Uncharacterized protein</fullName>
    </submittedName>
</protein>
<reference evidence="1" key="1">
    <citation type="submission" date="2020-04" db="EMBL/GenBank/DDBJ databases">
        <authorList>
            <person name="Alioto T."/>
            <person name="Alioto T."/>
            <person name="Gomez Garrido J."/>
        </authorList>
    </citation>
    <scope>NUCLEOTIDE SEQUENCE</scope>
    <source>
        <strain evidence="1">A484AB</strain>
    </source>
</reference>